<proteinExistence type="predicted"/>
<reference evidence="1 2" key="1">
    <citation type="journal article" date="2018" name="Science">
        <title>The opium poppy genome and morphinan production.</title>
        <authorList>
            <person name="Guo L."/>
            <person name="Winzer T."/>
            <person name="Yang X."/>
            <person name="Li Y."/>
            <person name="Ning Z."/>
            <person name="He Z."/>
            <person name="Teodor R."/>
            <person name="Lu Y."/>
            <person name="Bowser T.A."/>
            <person name="Graham I.A."/>
            <person name="Ye K."/>
        </authorList>
    </citation>
    <scope>NUCLEOTIDE SEQUENCE [LARGE SCALE GENOMIC DNA]</scope>
    <source>
        <strain evidence="2">cv. HN1</strain>
        <tissue evidence="1">Leaves</tissue>
    </source>
</reference>
<keyword evidence="2" id="KW-1185">Reference proteome</keyword>
<sequence length="73" mass="8686">MKLILVFHRTVEEKERTINPLTKNLGRRLVVHDDRHSLYYEVTKTNSGRKGKHEREEKMGKMKLNYSIGSWTT</sequence>
<evidence type="ECO:0000313" key="1">
    <source>
        <dbReference type="EMBL" id="RZC69707.1"/>
    </source>
</evidence>
<dbReference type="Gramene" id="RZC69707">
    <property type="protein sequence ID" value="RZC69707"/>
    <property type="gene ID" value="C5167_032836"/>
</dbReference>
<protein>
    <submittedName>
        <fullName evidence="1">Uncharacterized protein</fullName>
    </submittedName>
</protein>
<dbReference type="EMBL" id="CM010721">
    <property type="protein sequence ID" value="RZC69707.1"/>
    <property type="molecule type" value="Genomic_DNA"/>
</dbReference>
<accession>A0A4Y7KA00</accession>
<dbReference type="AlphaFoldDB" id="A0A4Y7KA00"/>
<name>A0A4Y7KA00_PAPSO</name>
<gene>
    <name evidence="1" type="ORF">C5167_032836</name>
</gene>
<evidence type="ECO:0000313" key="2">
    <source>
        <dbReference type="Proteomes" id="UP000316621"/>
    </source>
</evidence>
<dbReference type="Proteomes" id="UP000316621">
    <property type="component" value="Chromosome 7"/>
</dbReference>
<organism evidence="1 2">
    <name type="scientific">Papaver somniferum</name>
    <name type="common">Opium poppy</name>
    <dbReference type="NCBI Taxonomy" id="3469"/>
    <lineage>
        <taxon>Eukaryota</taxon>
        <taxon>Viridiplantae</taxon>
        <taxon>Streptophyta</taxon>
        <taxon>Embryophyta</taxon>
        <taxon>Tracheophyta</taxon>
        <taxon>Spermatophyta</taxon>
        <taxon>Magnoliopsida</taxon>
        <taxon>Ranunculales</taxon>
        <taxon>Papaveraceae</taxon>
        <taxon>Papaveroideae</taxon>
        <taxon>Papaver</taxon>
    </lineage>
</organism>